<organism evidence="6 7">
    <name type="scientific">Colletotrichum chrysophilum</name>
    <dbReference type="NCBI Taxonomy" id="1836956"/>
    <lineage>
        <taxon>Eukaryota</taxon>
        <taxon>Fungi</taxon>
        <taxon>Dikarya</taxon>
        <taxon>Ascomycota</taxon>
        <taxon>Pezizomycotina</taxon>
        <taxon>Sordariomycetes</taxon>
        <taxon>Hypocreomycetidae</taxon>
        <taxon>Glomerellales</taxon>
        <taxon>Glomerellaceae</taxon>
        <taxon>Colletotrichum</taxon>
        <taxon>Colletotrichum gloeosporioides species complex</taxon>
    </lineage>
</organism>
<accession>A0AAD9AH07</accession>
<evidence type="ECO:0000256" key="4">
    <source>
        <dbReference type="ARBA" id="ARBA00023163"/>
    </source>
</evidence>
<keyword evidence="4" id="KW-0804">Transcription</keyword>
<keyword evidence="5" id="KW-0539">Nucleus</keyword>
<dbReference type="PANTHER" id="PTHR31845:SF32">
    <property type="entry name" value="MISCELLANEOUS ZN(II)2CYS6 TRANSCRIPTION FACTOR (EUROFUNG)-RELATED"/>
    <property type="match status" value="1"/>
</dbReference>
<dbReference type="GO" id="GO:0005634">
    <property type="term" value="C:nucleus"/>
    <property type="evidence" value="ECO:0007669"/>
    <property type="project" value="UniProtKB-SubCell"/>
</dbReference>
<dbReference type="GO" id="GO:0000976">
    <property type="term" value="F:transcription cis-regulatory region binding"/>
    <property type="evidence" value="ECO:0007669"/>
    <property type="project" value="TreeGrafter"/>
</dbReference>
<keyword evidence="3" id="KW-0238">DNA-binding</keyword>
<comment type="caution">
    <text evidence="6">The sequence shown here is derived from an EMBL/GenBank/DDBJ whole genome shotgun (WGS) entry which is preliminary data.</text>
</comment>
<gene>
    <name evidence="6" type="ORF">CCHR01_09361</name>
</gene>
<dbReference type="InterPro" id="IPR051089">
    <property type="entry name" value="prtT"/>
</dbReference>
<keyword evidence="2" id="KW-0805">Transcription regulation</keyword>
<dbReference type="EMBL" id="JAQOWY010000184">
    <property type="protein sequence ID" value="KAK1847986.1"/>
    <property type="molecule type" value="Genomic_DNA"/>
</dbReference>
<dbReference type="Proteomes" id="UP001243330">
    <property type="component" value="Unassembled WGS sequence"/>
</dbReference>
<dbReference type="GO" id="GO:0000981">
    <property type="term" value="F:DNA-binding transcription factor activity, RNA polymerase II-specific"/>
    <property type="evidence" value="ECO:0007669"/>
    <property type="project" value="TreeGrafter"/>
</dbReference>
<evidence type="ECO:0000313" key="6">
    <source>
        <dbReference type="EMBL" id="KAK1847986.1"/>
    </source>
</evidence>
<dbReference type="AlphaFoldDB" id="A0AAD9AH07"/>
<proteinExistence type="predicted"/>
<protein>
    <recommendedName>
        <fullName evidence="8">Transcription factor domain-containing protein</fullName>
    </recommendedName>
</protein>
<evidence type="ECO:0000256" key="2">
    <source>
        <dbReference type="ARBA" id="ARBA00023015"/>
    </source>
</evidence>
<evidence type="ECO:0000256" key="3">
    <source>
        <dbReference type="ARBA" id="ARBA00023125"/>
    </source>
</evidence>
<evidence type="ECO:0000256" key="5">
    <source>
        <dbReference type="ARBA" id="ARBA00023242"/>
    </source>
</evidence>
<sequence>MQSRKRHAQYGTNPAASPLLLDRPVKVLTSDNISLPVTPSPQADSDLLSYVIGLSSSINEDSILLDFTQNHHPHLPFLSSSFGQSSSSLRQERPFLWLCIVAVSQAHTLPQAVLNDKIRSVVAHRMVLNLERSLELLHGLLICIAWGNFQVHQRPFLTLFTQLANTVVFDLGLNQPPQTIPEAMLRLTIHRPWLSATHTVEEQRAVIACYYLSSIVSSYMRRTDKLLWTPYMSTCLDDLSSTGVPGDLTLVSMLKIRKVLEKAFYSPPNSNTSAPEAPSNFVALVLKSELNELTIEDPCPAESSITSCHLTYASFAISEFALSPSSPDPQHLYNTYQALESYFNAFLPFQPSAYPGFTLAELYQMMHATLSLRKLSSRLTTRVYDEERVEKLASWYRQVISNLKDASKCSPQKKDGRAAVCGKLAGMLESFNWGDKESPERRYDNDFNMNGVGGEAFFGEEWLELADQFEWTF</sequence>
<dbReference type="PANTHER" id="PTHR31845">
    <property type="entry name" value="FINGER DOMAIN PROTEIN, PUTATIVE-RELATED"/>
    <property type="match status" value="1"/>
</dbReference>
<evidence type="ECO:0008006" key="8">
    <source>
        <dbReference type="Google" id="ProtNLM"/>
    </source>
</evidence>
<keyword evidence="7" id="KW-1185">Reference proteome</keyword>
<evidence type="ECO:0000313" key="7">
    <source>
        <dbReference type="Proteomes" id="UP001243330"/>
    </source>
</evidence>
<name>A0AAD9AH07_9PEZI</name>
<evidence type="ECO:0000256" key="1">
    <source>
        <dbReference type="ARBA" id="ARBA00004123"/>
    </source>
</evidence>
<comment type="subcellular location">
    <subcellularLocation>
        <location evidence="1">Nucleus</location>
    </subcellularLocation>
</comment>
<reference evidence="6" key="1">
    <citation type="submission" date="2023-01" db="EMBL/GenBank/DDBJ databases">
        <title>Colletotrichum chrysophilum M932 genome sequence.</title>
        <authorList>
            <person name="Baroncelli R."/>
        </authorList>
    </citation>
    <scope>NUCLEOTIDE SEQUENCE</scope>
    <source>
        <strain evidence="6">M932</strain>
    </source>
</reference>